<evidence type="ECO:0000256" key="2">
    <source>
        <dbReference type="SAM" id="SignalP"/>
    </source>
</evidence>
<gene>
    <name evidence="3" type="ORF">LXT12_15675</name>
</gene>
<dbReference type="CDD" id="cd13578">
    <property type="entry name" value="PBP2_Bug27"/>
    <property type="match status" value="1"/>
</dbReference>
<dbReference type="Pfam" id="PF03401">
    <property type="entry name" value="TctC"/>
    <property type="match status" value="1"/>
</dbReference>
<dbReference type="RefSeq" id="WP_233393133.1">
    <property type="nucleotide sequence ID" value="NZ_JAJTWT010000006.1"/>
</dbReference>
<dbReference type="Gene3D" id="3.40.190.10">
    <property type="entry name" value="Periplasmic binding protein-like II"/>
    <property type="match status" value="1"/>
</dbReference>
<evidence type="ECO:0000313" key="3">
    <source>
        <dbReference type="EMBL" id="MCE4538691.1"/>
    </source>
</evidence>
<protein>
    <submittedName>
        <fullName evidence="3">Tripartite tricarboxylate transporter substrate binding protein</fullName>
    </submittedName>
</protein>
<dbReference type="InterPro" id="IPR042100">
    <property type="entry name" value="Bug_dom1"/>
</dbReference>
<organism evidence="3 4">
    <name type="scientific">Pelomonas caseinilytica</name>
    <dbReference type="NCBI Taxonomy" id="2906763"/>
    <lineage>
        <taxon>Bacteria</taxon>
        <taxon>Pseudomonadati</taxon>
        <taxon>Pseudomonadota</taxon>
        <taxon>Betaproteobacteria</taxon>
        <taxon>Burkholderiales</taxon>
        <taxon>Sphaerotilaceae</taxon>
        <taxon>Roseateles</taxon>
    </lineage>
</organism>
<dbReference type="Proteomes" id="UP001201463">
    <property type="component" value="Unassembled WGS sequence"/>
</dbReference>
<dbReference type="EMBL" id="JAJTWT010000006">
    <property type="protein sequence ID" value="MCE4538691.1"/>
    <property type="molecule type" value="Genomic_DNA"/>
</dbReference>
<evidence type="ECO:0000256" key="1">
    <source>
        <dbReference type="ARBA" id="ARBA00006987"/>
    </source>
</evidence>
<feature type="chain" id="PRO_5046859860" evidence="2">
    <location>
        <begin position="23"/>
        <end position="337"/>
    </location>
</feature>
<reference evidence="3 4" key="1">
    <citation type="submission" date="2021-12" db="EMBL/GenBank/DDBJ databases">
        <title>Genome seq of p7.</title>
        <authorList>
            <person name="Seo T."/>
        </authorList>
    </citation>
    <scope>NUCLEOTIDE SEQUENCE [LARGE SCALE GENOMIC DNA]</scope>
    <source>
        <strain evidence="3 4">P7</strain>
    </source>
</reference>
<comment type="similarity">
    <text evidence="1">Belongs to the UPF0065 (bug) family.</text>
</comment>
<evidence type="ECO:0000313" key="4">
    <source>
        <dbReference type="Proteomes" id="UP001201463"/>
    </source>
</evidence>
<name>A0ABS8XCM7_9BURK</name>
<comment type="caution">
    <text evidence="3">The sequence shown here is derived from an EMBL/GenBank/DDBJ whole genome shotgun (WGS) entry which is preliminary data.</text>
</comment>
<keyword evidence="4" id="KW-1185">Reference proteome</keyword>
<dbReference type="InterPro" id="IPR005064">
    <property type="entry name" value="BUG"/>
</dbReference>
<accession>A0ABS8XCM7</accession>
<sequence length="337" mass="35332">MTQALPRRRGLLLWLAASAASAQPDRPERPDAWPNRPLRIVVPYAAGGSADIAARLLAPELQRGLGQPVAVDNRPGADGNIGSAEVASATDGHTLLMGSVGTHAINPLLSRRLPYDPVKDFAPISLIATAPLVLLINPGVAQSLAIRNVADLVHAATTQPGRLHIASGGNGHPSHLAGELFKRLTQTYMLHFPYRSTVSAQQDVIAGNMDLMFDALPSALPQIRSGRLLALAVTTARRSPSLPELPTLEEAGGPALKGYEASAWVGLFAPATQPAEQVARLQRDAVAALAGPGLRERLGARGLLVQGSGGAEFAKLIAGETAKWARVVKLSGVKVDR</sequence>
<feature type="signal peptide" evidence="2">
    <location>
        <begin position="1"/>
        <end position="22"/>
    </location>
</feature>
<dbReference type="PIRSF" id="PIRSF017082">
    <property type="entry name" value="YflP"/>
    <property type="match status" value="1"/>
</dbReference>
<dbReference type="PANTHER" id="PTHR42928">
    <property type="entry name" value="TRICARBOXYLATE-BINDING PROTEIN"/>
    <property type="match status" value="1"/>
</dbReference>
<dbReference type="PANTHER" id="PTHR42928:SF5">
    <property type="entry name" value="BLR1237 PROTEIN"/>
    <property type="match status" value="1"/>
</dbReference>
<keyword evidence="2" id="KW-0732">Signal</keyword>
<dbReference type="Gene3D" id="3.40.190.150">
    <property type="entry name" value="Bordetella uptake gene, domain 1"/>
    <property type="match status" value="1"/>
</dbReference>
<proteinExistence type="inferred from homology"/>